<feature type="chain" id="PRO_5038794003" description="Secreted protein" evidence="2">
    <location>
        <begin position="29"/>
        <end position="454"/>
    </location>
</feature>
<name>A0A2T0UNR6_9ACTN</name>
<evidence type="ECO:0008006" key="5">
    <source>
        <dbReference type="Google" id="ProtNLM"/>
    </source>
</evidence>
<proteinExistence type="predicted"/>
<reference evidence="3 4" key="1">
    <citation type="submission" date="2018-03" db="EMBL/GenBank/DDBJ databases">
        <title>Genomic Encyclopedia of Type Strains, Phase III (KMG-III): the genomes of soil and plant-associated and newly described type strains.</title>
        <authorList>
            <person name="Whitman W."/>
        </authorList>
    </citation>
    <scope>NUCLEOTIDE SEQUENCE [LARGE SCALE GENOMIC DNA]</scope>
    <source>
        <strain evidence="3 4">CGMCC 4.7067</strain>
    </source>
</reference>
<accession>A0A2T0UNR6</accession>
<feature type="region of interest" description="Disordered" evidence="1">
    <location>
        <begin position="33"/>
        <end position="89"/>
    </location>
</feature>
<keyword evidence="2" id="KW-0732">Signal</keyword>
<sequence>MTNWRRVFIVGGTAIGLIAATTIGAAVAMTGGGSGGGDSADGAEPTAGSPTAAAETVASPTPSPSPTEAATSAASEGDGMCDRAPAAGPEVTVTTVDANVIGAGGEGDTDPLPAAIAATPDGRSWLAWDGTDDRIHLARLDCGDAIDGDPLDLEGIDLQDVIADADGVTVLVTREGDCGDGPLCGGESSPCRTMHMVRFDNAGSQVWERQVTNLGDGRSGYDDGARFVWWYQHHGRLASDGANTAAYFGVAITVANGDCVDIHEGDRMQVVDSGGGLADHPDAFAVGCSHSWTARIAWNADRDEFGMVCATDNQCRIAIPAYTTVAPGECDGSLFGGDLVAVGDGYWTAWSQGGRARLEHFTDGPSDATVDTGADTSHPHLVAYGDDLLLAWETGDGMTAQVRDAGSGSPIGDPFDIDVPDHDYQAFKAYPDGSAAYPAADDGAIRIARVMPLG</sequence>
<keyword evidence="4" id="KW-1185">Reference proteome</keyword>
<gene>
    <name evidence="3" type="ORF">B0I28_10318</name>
</gene>
<evidence type="ECO:0000256" key="1">
    <source>
        <dbReference type="SAM" id="MobiDB-lite"/>
    </source>
</evidence>
<evidence type="ECO:0000313" key="4">
    <source>
        <dbReference type="Proteomes" id="UP000238176"/>
    </source>
</evidence>
<dbReference type="Proteomes" id="UP000238176">
    <property type="component" value="Unassembled WGS sequence"/>
</dbReference>
<dbReference type="RefSeq" id="WP_106363472.1">
    <property type="nucleotide sequence ID" value="NZ_PVTJ01000003.1"/>
</dbReference>
<protein>
    <recommendedName>
        <fullName evidence="5">Secreted protein</fullName>
    </recommendedName>
</protein>
<dbReference type="EMBL" id="PVTJ01000003">
    <property type="protein sequence ID" value="PRY59544.1"/>
    <property type="molecule type" value="Genomic_DNA"/>
</dbReference>
<organism evidence="3 4">
    <name type="scientific">Glycomyces artemisiae</name>
    <dbReference type="NCBI Taxonomy" id="1076443"/>
    <lineage>
        <taxon>Bacteria</taxon>
        <taxon>Bacillati</taxon>
        <taxon>Actinomycetota</taxon>
        <taxon>Actinomycetes</taxon>
        <taxon>Glycomycetales</taxon>
        <taxon>Glycomycetaceae</taxon>
        <taxon>Glycomyces</taxon>
    </lineage>
</organism>
<dbReference type="OrthoDB" id="3280547at2"/>
<evidence type="ECO:0000313" key="3">
    <source>
        <dbReference type="EMBL" id="PRY59544.1"/>
    </source>
</evidence>
<evidence type="ECO:0000256" key="2">
    <source>
        <dbReference type="SAM" id="SignalP"/>
    </source>
</evidence>
<feature type="compositionally biased region" description="Low complexity" evidence="1">
    <location>
        <begin position="49"/>
        <end position="76"/>
    </location>
</feature>
<dbReference type="AlphaFoldDB" id="A0A2T0UNR6"/>
<feature type="signal peptide" evidence="2">
    <location>
        <begin position="1"/>
        <end position="28"/>
    </location>
</feature>
<comment type="caution">
    <text evidence="3">The sequence shown here is derived from an EMBL/GenBank/DDBJ whole genome shotgun (WGS) entry which is preliminary data.</text>
</comment>